<feature type="region of interest" description="Disordered" evidence="2">
    <location>
        <begin position="402"/>
        <end position="446"/>
    </location>
</feature>
<feature type="compositionally biased region" description="Polar residues" evidence="2">
    <location>
        <begin position="413"/>
        <end position="429"/>
    </location>
</feature>
<evidence type="ECO:0000313" key="3">
    <source>
        <dbReference type="EMBL" id="KAF6223354.1"/>
    </source>
</evidence>
<dbReference type="Proteomes" id="UP000593566">
    <property type="component" value="Unassembled WGS sequence"/>
</dbReference>
<dbReference type="EMBL" id="JACCJB010000010">
    <property type="protein sequence ID" value="KAF6223354.1"/>
    <property type="molecule type" value="Genomic_DNA"/>
</dbReference>
<dbReference type="Pfam" id="PF09729">
    <property type="entry name" value="Gti1_Pac2"/>
    <property type="match status" value="1"/>
</dbReference>
<dbReference type="PANTHER" id="PTHR28027:SF2">
    <property type="entry name" value="TRANSCRIPTIONAL REGULATOR MIT1"/>
    <property type="match status" value="1"/>
</dbReference>
<accession>A0A8H6FD02</accession>
<evidence type="ECO:0000256" key="2">
    <source>
        <dbReference type="SAM" id="MobiDB-lite"/>
    </source>
</evidence>
<comment type="similarity">
    <text evidence="1">Belongs to the MIT1/WOR1 family.</text>
</comment>
<dbReference type="InterPro" id="IPR018608">
    <property type="entry name" value="Gti1/Pac2"/>
</dbReference>
<feature type="region of interest" description="Disordered" evidence="2">
    <location>
        <begin position="95"/>
        <end position="156"/>
    </location>
</feature>
<proteinExistence type="inferred from homology"/>
<dbReference type="PANTHER" id="PTHR28027">
    <property type="entry name" value="TRANSCRIPTIONAL REGULATOR MIT1"/>
    <property type="match status" value="1"/>
</dbReference>
<evidence type="ECO:0000313" key="4">
    <source>
        <dbReference type="Proteomes" id="UP000593566"/>
    </source>
</evidence>
<sequence length="446" mass="49561">MSVGKAPACVPTWRGHIETTKDALIIFEACFSGTLAHCFRRPHDRERNQLIVSGNVFVYEEATSGIKRWTDGIPWSPSRILTNFLIYRQLNSPFPPGEKKRATKRSQRALKPGEPYATSATTTPTTDEGRSFPGPESPNPSQNKQDDSPDKDANRGLVGSLVDSYEFKENGLLKKTMTVTVHNVQHHLVSYYSLEDAKHNLRTPRDDPRLKDLPIREALLNQPKFKFPNLDDAGDGSYEQMEGSQNAYSQYYQPNGYDARMYPPNPALQAPQVSSPIAFHPAYAPSHPPSTGPGYASIAPSTPAYASLTLGPVSYPQHQPHGQYTPHFKQEGVPQYQGQPPQHPQYQPQHYGGHPQDHQVQQHPNYQQQAGQNALPRPQAMVDYLHANTADNGMSHELYGSPGIKAEGMVPTSHPQQGQAWPPAYSQSWGARPDGQSYTSSYRAQS</sequence>
<evidence type="ECO:0000256" key="1">
    <source>
        <dbReference type="ARBA" id="ARBA00008359"/>
    </source>
</evidence>
<dbReference type="RefSeq" id="XP_037152571.1">
    <property type="nucleotide sequence ID" value="XM_037291136.1"/>
</dbReference>
<comment type="caution">
    <text evidence="3">The sequence shown here is derived from an EMBL/GenBank/DDBJ whole genome shotgun (WGS) entry which is preliminary data.</text>
</comment>
<feature type="compositionally biased region" description="Basic and acidic residues" evidence="2">
    <location>
        <begin position="144"/>
        <end position="154"/>
    </location>
</feature>
<feature type="region of interest" description="Disordered" evidence="2">
    <location>
        <begin position="310"/>
        <end position="374"/>
    </location>
</feature>
<feature type="compositionally biased region" description="Polar residues" evidence="2">
    <location>
        <begin position="436"/>
        <end position="446"/>
    </location>
</feature>
<dbReference type="GO" id="GO:0003677">
    <property type="term" value="F:DNA binding"/>
    <property type="evidence" value="ECO:0007669"/>
    <property type="project" value="TreeGrafter"/>
</dbReference>
<name>A0A8H6FD02_9LECA</name>
<protein>
    <submittedName>
        <fullName evidence="3">Uncharacterized protein</fullName>
    </submittedName>
</protein>
<dbReference type="AlphaFoldDB" id="A0A8H6FD02"/>
<feature type="compositionally biased region" description="Low complexity" evidence="2">
    <location>
        <begin position="334"/>
        <end position="369"/>
    </location>
</feature>
<dbReference type="GeneID" id="59328615"/>
<organism evidence="3 4">
    <name type="scientific">Letharia lupina</name>
    <dbReference type="NCBI Taxonomy" id="560253"/>
    <lineage>
        <taxon>Eukaryota</taxon>
        <taxon>Fungi</taxon>
        <taxon>Dikarya</taxon>
        <taxon>Ascomycota</taxon>
        <taxon>Pezizomycotina</taxon>
        <taxon>Lecanoromycetes</taxon>
        <taxon>OSLEUM clade</taxon>
        <taxon>Lecanoromycetidae</taxon>
        <taxon>Lecanorales</taxon>
        <taxon>Lecanorineae</taxon>
        <taxon>Parmeliaceae</taxon>
        <taxon>Letharia</taxon>
    </lineage>
</organism>
<gene>
    <name evidence="3" type="ORF">HO133_000196</name>
</gene>
<feature type="compositionally biased region" description="Low complexity" evidence="2">
    <location>
        <begin position="117"/>
        <end position="126"/>
    </location>
</feature>
<keyword evidence="4" id="KW-1185">Reference proteome</keyword>
<reference evidence="3 4" key="1">
    <citation type="journal article" date="2020" name="Genomics">
        <title>Complete, high-quality genomes from long-read metagenomic sequencing of two wolf lichen thalli reveals enigmatic genome architecture.</title>
        <authorList>
            <person name="McKenzie S.K."/>
            <person name="Walston R.F."/>
            <person name="Allen J.L."/>
        </authorList>
    </citation>
    <scope>NUCLEOTIDE SEQUENCE [LARGE SCALE GENOMIC DNA]</scope>
    <source>
        <strain evidence="3">WasteWater1</strain>
    </source>
</reference>